<evidence type="ECO:0000256" key="4">
    <source>
        <dbReference type="SAM" id="MobiDB-lite"/>
    </source>
</evidence>
<feature type="non-terminal residue" evidence="5">
    <location>
        <position position="615"/>
    </location>
</feature>
<dbReference type="GO" id="GO:0051015">
    <property type="term" value="F:actin filament binding"/>
    <property type="evidence" value="ECO:0007669"/>
    <property type="project" value="InterPro"/>
</dbReference>
<name>A0A8K0KNK0_LADFU</name>
<feature type="compositionally biased region" description="Polar residues" evidence="4">
    <location>
        <begin position="379"/>
        <end position="394"/>
    </location>
</feature>
<evidence type="ECO:0000256" key="1">
    <source>
        <dbReference type="ARBA" id="ARBA00009238"/>
    </source>
</evidence>
<comment type="similarity">
    <text evidence="1">Belongs to the filamin family.</text>
</comment>
<evidence type="ECO:0000313" key="6">
    <source>
        <dbReference type="Proteomes" id="UP000792457"/>
    </source>
</evidence>
<feature type="compositionally biased region" description="Basic and acidic residues" evidence="4">
    <location>
        <begin position="311"/>
        <end position="362"/>
    </location>
</feature>
<dbReference type="AlphaFoldDB" id="A0A8K0KNK0"/>
<feature type="repeat" description="Filamin" evidence="3">
    <location>
        <begin position="122"/>
        <end position="207"/>
    </location>
</feature>
<dbReference type="Pfam" id="PF00630">
    <property type="entry name" value="Filamin"/>
    <property type="match status" value="2"/>
</dbReference>
<dbReference type="InterPro" id="IPR001298">
    <property type="entry name" value="Filamin/ABP280_rpt"/>
</dbReference>
<feature type="repeat" description="Filamin" evidence="3">
    <location>
        <begin position="205"/>
        <end position="298"/>
    </location>
</feature>
<dbReference type="EMBL" id="KZ309189">
    <property type="protein sequence ID" value="KAG8237578.1"/>
    <property type="molecule type" value="Genomic_DNA"/>
</dbReference>
<dbReference type="InterPro" id="IPR014756">
    <property type="entry name" value="Ig_E-set"/>
</dbReference>
<dbReference type="OrthoDB" id="18740at2759"/>
<dbReference type="PROSITE" id="PS50194">
    <property type="entry name" value="FILAMIN_REPEAT"/>
    <property type="match status" value="3"/>
</dbReference>
<feature type="compositionally biased region" description="Polar residues" evidence="4">
    <location>
        <begin position="540"/>
        <end position="555"/>
    </location>
</feature>
<comment type="caution">
    <text evidence="5">The sequence shown here is derived from an EMBL/GenBank/DDBJ whole genome shotgun (WGS) entry which is preliminary data.</text>
</comment>
<dbReference type="SMART" id="SM00557">
    <property type="entry name" value="IG_FLMN"/>
    <property type="match status" value="2"/>
</dbReference>
<evidence type="ECO:0000313" key="5">
    <source>
        <dbReference type="EMBL" id="KAG8237578.1"/>
    </source>
</evidence>
<evidence type="ECO:0000256" key="3">
    <source>
        <dbReference type="PROSITE-ProRule" id="PRU00087"/>
    </source>
</evidence>
<reference evidence="5" key="2">
    <citation type="submission" date="2017-10" db="EMBL/GenBank/DDBJ databases">
        <title>Ladona fulva Genome sequencing and assembly.</title>
        <authorList>
            <person name="Murali S."/>
            <person name="Richards S."/>
            <person name="Bandaranaike D."/>
            <person name="Bellair M."/>
            <person name="Blankenburg K."/>
            <person name="Chao H."/>
            <person name="Dinh H."/>
            <person name="Doddapaneni H."/>
            <person name="Dugan-Rocha S."/>
            <person name="Elkadiri S."/>
            <person name="Gnanaolivu R."/>
            <person name="Hernandez B."/>
            <person name="Skinner E."/>
            <person name="Javaid M."/>
            <person name="Lee S."/>
            <person name="Li M."/>
            <person name="Ming W."/>
            <person name="Munidasa M."/>
            <person name="Muniz J."/>
            <person name="Nguyen L."/>
            <person name="Hughes D."/>
            <person name="Osuji N."/>
            <person name="Pu L.-L."/>
            <person name="Puazo M."/>
            <person name="Qu C."/>
            <person name="Quiroz J."/>
            <person name="Raj R."/>
            <person name="Weissenberger G."/>
            <person name="Xin Y."/>
            <person name="Zou X."/>
            <person name="Han Y."/>
            <person name="Worley K."/>
            <person name="Muzny D."/>
            <person name="Gibbs R."/>
        </authorList>
    </citation>
    <scope>NUCLEOTIDE SEQUENCE</scope>
    <source>
        <strain evidence="5">Sampled in the wild</strain>
    </source>
</reference>
<evidence type="ECO:0000256" key="2">
    <source>
        <dbReference type="ARBA" id="ARBA00022737"/>
    </source>
</evidence>
<keyword evidence="6" id="KW-1185">Reference proteome</keyword>
<feature type="repeat" description="Filamin" evidence="3">
    <location>
        <begin position="45"/>
        <end position="115"/>
    </location>
</feature>
<feature type="region of interest" description="Disordered" evidence="4">
    <location>
        <begin position="540"/>
        <end position="567"/>
    </location>
</feature>
<dbReference type="SUPFAM" id="SSF81296">
    <property type="entry name" value="E set domains"/>
    <property type="match status" value="3"/>
</dbReference>
<gene>
    <name evidence="5" type="ORF">J437_LFUL003302</name>
</gene>
<dbReference type="PANTHER" id="PTHR38537:SF13">
    <property type="entry name" value="JITTERBUG, ISOFORM N"/>
    <property type="match status" value="1"/>
</dbReference>
<dbReference type="InterPro" id="IPR013783">
    <property type="entry name" value="Ig-like_fold"/>
</dbReference>
<sequence length="615" mass="66985">MGVEPILRAKDMADRNVEHLGIMAYAAHFQWIKPRPRPADRISVHFRVNYLINDVSIRDLVAEVESPSGVRQEIRLSSMTGGARGTFTPTEIGMHHLVVRNEGEAAAGCPVDIRVLPELSSVQSRGMDPCAVGSIVEVLVNSNGGTAAGEVDVTALSPRGRSLGCPVAERGSGVHTATFQPDEAGEWTIAVTHGGRHIQGGPFTCFVFDPNGIEIQGLDIPGNPGQPLSFTVDSSGTGGLGEVCLDVVHSGRSVPLRTERLGDSLARVTFIPPEAGKYRIYVYFNGSDIKGSPFSVRVGTQRSRRSKNKEKRSVDSSEKRDLSFSNDKKVSESSYLNEKRSTEVNEKRVTETLYTNEKRDASHANGSGSPRHFDGRNTIGLSVKTNGSQESSLYSRPVGRLGSPSHSPYFLPEEESQYSWYKGHLQSNSPNQRPNLGVSVYVNPRVSGGSMEHSQYQSTSARAVSPMATKVSLSSPVSNRLSKTADSFYNEESKVLTSSSINTKTLEQRMGRTHLVDVGPPLLNGESPPQQKHLFTPYVQQTESAQKQSWSQNRRGSVDNIDEPNIDTSSNVRVSSILSSANARRDSWDAIAKTKSILSYGSLESLANIAVERRD</sequence>
<dbReference type="GO" id="GO:0030036">
    <property type="term" value="P:actin cytoskeleton organization"/>
    <property type="evidence" value="ECO:0007669"/>
    <property type="project" value="InterPro"/>
</dbReference>
<reference evidence="5" key="1">
    <citation type="submission" date="2013-04" db="EMBL/GenBank/DDBJ databases">
        <authorList>
            <person name="Qu J."/>
            <person name="Murali S.C."/>
            <person name="Bandaranaike D."/>
            <person name="Bellair M."/>
            <person name="Blankenburg K."/>
            <person name="Chao H."/>
            <person name="Dinh H."/>
            <person name="Doddapaneni H."/>
            <person name="Downs B."/>
            <person name="Dugan-Rocha S."/>
            <person name="Elkadiri S."/>
            <person name="Gnanaolivu R.D."/>
            <person name="Hernandez B."/>
            <person name="Javaid M."/>
            <person name="Jayaseelan J.C."/>
            <person name="Lee S."/>
            <person name="Li M."/>
            <person name="Ming W."/>
            <person name="Munidasa M."/>
            <person name="Muniz J."/>
            <person name="Nguyen L."/>
            <person name="Ongeri F."/>
            <person name="Osuji N."/>
            <person name="Pu L.-L."/>
            <person name="Puazo M."/>
            <person name="Qu C."/>
            <person name="Quiroz J."/>
            <person name="Raj R."/>
            <person name="Weissenberger G."/>
            <person name="Xin Y."/>
            <person name="Zou X."/>
            <person name="Han Y."/>
            <person name="Richards S."/>
            <person name="Worley K."/>
            <person name="Muzny D."/>
            <person name="Gibbs R."/>
        </authorList>
    </citation>
    <scope>NUCLEOTIDE SEQUENCE</scope>
    <source>
        <strain evidence="5">Sampled in the wild</strain>
    </source>
</reference>
<dbReference type="Gene3D" id="2.60.40.10">
    <property type="entry name" value="Immunoglobulins"/>
    <property type="match status" value="3"/>
</dbReference>
<organism evidence="5 6">
    <name type="scientific">Ladona fulva</name>
    <name type="common">Scarce chaser dragonfly</name>
    <name type="synonym">Libellula fulva</name>
    <dbReference type="NCBI Taxonomy" id="123851"/>
    <lineage>
        <taxon>Eukaryota</taxon>
        <taxon>Metazoa</taxon>
        <taxon>Ecdysozoa</taxon>
        <taxon>Arthropoda</taxon>
        <taxon>Hexapoda</taxon>
        <taxon>Insecta</taxon>
        <taxon>Pterygota</taxon>
        <taxon>Palaeoptera</taxon>
        <taxon>Odonata</taxon>
        <taxon>Epiprocta</taxon>
        <taxon>Anisoptera</taxon>
        <taxon>Libelluloidea</taxon>
        <taxon>Libellulidae</taxon>
        <taxon>Ladona</taxon>
    </lineage>
</organism>
<dbReference type="InterPro" id="IPR017868">
    <property type="entry name" value="Filamin/ABP280_repeat-like"/>
</dbReference>
<dbReference type="Proteomes" id="UP000792457">
    <property type="component" value="Unassembled WGS sequence"/>
</dbReference>
<keyword evidence="2" id="KW-0677">Repeat</keyword>
<proteinExistence type="inferred from homology"/>
<dbReference type="PANTHER" id="PTHR38537">
    <property type="entry name" value="JITTERBUG, ISOFORM N"/>
    <property type="match status" value="1"/>
</dbReference>
<accession>A0A8K0KNK0</accession>
<dbReference type="InterPro" id="IPR044801">
    <property type="entry name" value="Filamin"/>
</dbReference>
<protein>
    <submittedName>
        <fullName evidence="5">Uncharacterized protein</fullName>
    </submittedName>
</protein>
<feature type="region of interest" description="Disordered" evidence="4">
    <location>
        <begin position="294"/>
        <end position="405"/>
    </location>
</feature>